<dbReference type="GO" id="GO:0070274">
    <property type="term" value="C:RES complex"/>
    <property type="evidence" value="ECO:0007669"/>
    <property type="project" value="TreeGrafter"/>
</dbReference>
<dbReference type="PANTHER" id="PTHR31809">
    <property type="entry name" value="BUD13 HOMOLOG"/>
    <property type="match status" value="1"/>
</dbReference>
<accession>A0A9P8PM73</accession>
<feature type="compositionally biased region" description="Basic and acidic residues" evidence="3">
    <location>
        <begin position="69"/>
        <end position="90"/>
    </location>
</feature>
<dbReference type="AlphaFoldDB" id="A0A9P8PM73"/>
<dbReference type="PANTHER" id="PTHR31809:SF0">
    <property type="entry name" value="BUD13 HOMOLOG"/>
    <property type="match status" value="1"/>
</dbReference>
<evidence type="ECO:0000256" key="3">
    <source>
        <dbReference type="SAM" id="MobiDB-lite"/>
    </source>
</evidence>
<comment type="caution">
    <text evidence="4">The sequence shown here is derived from an EMBL/GenBank/DDBJ whole genome shotgun (WGS) entry which is preliminary data.</text>
</comment>
<organism evidence="4 5">
    <name type="scientific">Ogataea polymorpha</name>
    <dbReference type="NCBI Taxonomy" id="460523"/>
    <lineage>
        <taxon>Eukaryota</taxon>
        <taxon>Fungi</taxon>
        <taxon>Dikarya</taxon>
        <taxon>Ascomycota</taxon>
        <taxon>Saccharomycotina</taxon>
        <taxon>Pichiomycetes</taxon>
        <taxon>Pichiales</taxon>
        <taxon>Pichiaceae</taxon>
        <taxon>Ogataea</taxon>
    </lineage>
</organism>
<dbReference type="Proteomes" id="UP000788993">
    <property type="component" value="Unassembled WGS sequence"/>
</dbReference>
<evidence type="ECO:0000313" key="4">
    <source>
        <dbReference type="EMBL" id="KAH3673989.1"/>
    </source>
</evidence>
<feature type="compositionally biased region" description="Basic and acidic residues" evidence="3">
    <location>
        <begin position="103"/>
        <end position="136"/>
    </location>
</feature>
<dbReference type="Pfam" id="PF09736">
    <property type="entry name" value="Bud13"/>
    <property type="match status" value="1"/>
</dbReference>
<reference evidence="4" key="2">
    <citation type="submission" date="2021-01" db="EMBL/GenBank/DDBJ databases">
        <authorList>
            <person name="Schikora-Tamarit M.A."/>
        </authorList>
    </citation>
    <scope>NUCLEOTIDE SEQUENCE</scope>
    <source>
        <strain evidence="4">NCAIM Y.01608</strain>
    </source>
</reference>
<proteinExistence type="inferred from homology"/>
<dbReference type="GO" id="GO:0005684">
    <property type="term" value="C:U2-type spliceosomal complex"/>
    <property type="evidence" value="ECO:0007669"/>
    <property type="project" value="TreeGrafter"/>
</dbReference>
<protein>
    <recommendedName>
        <fullName evidence="2">Pre-mRNA-splicing factor CWC26</fullName>
    </recommendedName>
</protein>
<comment type="similarity">
    <text evidence="1">Belongs to the CWC26 family.</text>
</comment>
<reference evidence="4" key="1">
    <citation type="journal article" date="2021" name="Open Biol.">
        <title>Shared evolutionary footprints suggest mitochondrial oxidative damage underlies multiple complex I losses in fungi.</title>
        <authorList>
            <person name="Schikora-Tamarit M.A."/>
            <person name="Marcet-Houben M."/>
            <person name="Nosek J."/>
            <person name="Gabaldon T."/>
        </authorList>
    </citation>
    <scope>NUCLEOTIDE SEQUENCE</scope>
    <source>
        <strain evidence="4">NCAIM Y.01608</strain>
    </source>
</reference>
<keyword evidence="5" id="KW-1185">Reference proteome</keyword>
<feature type="region of interest" description="Disordered" evidence="3">
    <location>
        <begin position="1"/>
        <end position="136"/>
    </location>
</feature>
<dbReference type="InterPro" id="IPR018609">
    <property type="entry name" value="Bud13"/>
</dbReference>
<evidence type="ECO:0000313" key="5">
    <source>
        <dbReference type="Proteomes" id="UP000788993"/>
    </source>
</evidence>
<evidence type="ECO:0000256" key="2">
    <source>
        <dbReference type="ARBA" id="ARBA00020644"/>
    </source>
</evidence>
<feature type="compositionally biased region" description="Basic and acidic residues" evidence="3">
    <location>
        <begin position="1"/>
        <end position="12"/>
    </location>
</feature>
<sequence>MSLQDYLKKYVSEEPQEQGSESDLSETEEGPVIVEKKVQSKGWTSVETKETAGPRPNLMQDGSLPGLKTGEDIKRSMEMKQRQLEDEKRKVQQHYDPNNVETVYRDATGRRLSKFEDPDAQRKADEERKQEEIKRINESEYTAIRKQREEQRLKQIETETQESIDLQKKQMVNDEDPALLFDSNLQSRKRKLTNLSATGRKLYAETGYPDNRFGIRPGWRWDGVNRTNGFEQRWFERRQELEQNELLKYTLQEDI</sequence>
<dbReference type="InterPro" id="IPR051112">
    <property type="entry name" value="CWC26_splicing_factor"/>
</dbReference>
<dbReference type="GO" id="GO:0000398">
    <property type="term" value="P:mRNA splicing, via spliceosome"/>
    <property type="evidence" value="ECO:0007669"/>
    <property type="project" value="TreeGrafter"/>
</dbReference>
<name>A0A9P8PM73_9ASCO</name>
<gene>
    <name evidence="4" type="ORF">OGATHE_001969</name>
</gene>
<dbReference type="GO" id="GO:0003723">
    <property type="term" value="F:RNA binding"/>
    <property type="evidence" value="ECO:0007669"/>
    <property type="project" value="TreeGrafter"/>
</dbReference>
<evidence type="ECO:0000256" key="1">
    <source>
        <dbReference type="ARBA" id="ARBA00011069"/>
    </source>
</evidence>
<dbReference type="EMBL" id="JAEUBD010000526">
    <property type="protein sequence ID" value="KAH3673989.1"/>
    <property type="molecule type" value="Genomic_DNA"/>
</dbReference>
<dbReference type="OrthoDB" id="6022at2759"/>